<evidence type="ECO:0000259" key="10">
    <source>
        <dbReference type="PROSITE" id="PS50835"/>
    </source>
</evidence>
<dbReference type="SMART" id="SM00406">
    <property type="entry name" value="IGv"/>
    <property type="match status" value="2"/>
</dbReference>
<comment type="caution">
    <text evidence="11">The sequence shown here is derived from an EMBL/GenBank/DDBJ whole genome shotgun (WGS) entry which is preliminary data.</text>
</comment>
<evidence type="ECO:0000256" key="1">
    <source>
        <dbReference type="ARBA" id="ARBA00004236"/>
    </source>
</evidence>
<dbReference type="InterPro" id="IPR013783">
    <property type="entry name" value="Ig-like_fold"/>
</dbReference>
<keyword evidence="6" id="KW-1015">Disulfide bond</keyword>
<feature type="compositionally biased region" description="Acidic residues" evidence="9">
    <location>
        <begin position="139"/>
        <end position="155"/>
    </location>
</feature>
<evidence type="ECO:0000256" key="8">
    <source>
        <dbReference type="ARBA" id="ARBA00023319"/>
    </source>
</evidence>
<dbReference type="Pfam" id="PF13927">
    <property type="entry name" value="Ig_3"/>
    <property type="match status" value="1"/>
</dbReference>
<feature type="region of interest" description="Disordered" evidence="9">
    <location>
        <begin position="1"/>
        <end position="187"/>
    </location>
</feature>
<evidence type="ECO:0000256" key="6">
    <source>
        <dbReference type="ARBA" id="ARBA00023157"/>
    </source>
</evidence>
<dbReference type="PROSITE" id="PS50835">
    <property type="entry name" value="IG_LIKE"/>
    <property type="match status" value="3"/>
</dbReference>
<evidence type="ECO:0000256" key="7">
    <source>
        <dbReference type="ARBA" id="ARBA00023180"/>
    </source>
</evidence>
<feature type="domain" description="Ig-like" evidence="10">
    <location>
        <begin position="424"/>
        <end position="517"/>
    </location>
</feature>
<sequence>MSTSTTITAANGFLPPSPHRSTTTTTTTAATTTTSSSLSDKRSDSPLDRKVEGEEEEEEDGEEITTGESQDSLPFPVTHTPEQRPHSTPQPPSAVWAARGTPGDFNTADTRLLGPAVPPCSCGTDREQREFTKPSPESDNSEEDDDSTWLADEETPLIMLKEGGSKYKRRRRRKRSEEVISEGTKRRPCGTPLCAAVILSLLSTASASISNDIHRGAKDEPRFGESIQNVTVAAGREARLSCIVDNLGTYRVGWLKVDSQTILTLQNRVVTHNARVTLTHDQHRTWNLHIRQVKESDSGCYMCQINTPIMQNQVGCIKVHVPPDIINEQTSSDTTVNEGESVTLRCVAEGLPRPEIKWKREDGRRITLRSPPRDVSKEVESVPGNNLTLESVSRKQMGAYLCIASNKVPPSISKRIIVNVNFSPVVKADNQLIGSPIGKNVEIECHVEAYPRAVNYWERDNGEMLLDGRKYKLQETVDMYRVTMKLVIQDFTKQDTGQYKCISNNSLGKAETSIRLYEIEVPTPRSTTENQHHPYSTTPHSKSVNLIRTDHDYRKNTDVIGGVGGGIPEGGGTGIGRGGDFSNYGVGLDYKTREDGRNRQRSDRLEYDKKGGVDGFFPPPEGGNGHGSSAPSTHPPPKCRGLGWSFIGLVSVARWLLVNPF</sequence>
<dbReference type="InterPro" id="IPR003599">
    <property type="entry name" value="Ig_sub"/>
</dbReference>
<reference evidence="11 12" key="1">
    <citation type="submission" date="2023-03" db="EMBL/GenBank/DDBJ databases">
        <title>High-quality genome of Scylla paramamosain provides insights in environmental adaptation.</title>
        <authorList>
            <person name="Zhang L."/>
        </authorList>
    </citation>
    <scope>NUCLEOTIDE SEQUENCE [LARGE SCALE GENOMIC DNA]</scope>
    <source>
        <strain evidence="11">LZ_2023a</strain>
        <tissue evidence="11">Muscle</tissue>
    </source>
</reference>
<comment type="subcellular location">
    <subcellularLocation>
        <location evidence="1">Cell membrane</location>
    </subcellularLocation>
</comment>
<keyword evidence="8" id="KW-0393">Immunoglobulin domain</keyword>
<protein>
    <recommendedName>
        <fullName evidence="10">Ig-like domain-containing protein</fullName>
    </recommendedName>
</protein>
<dbReference type="SMART" id="SM00408">
    <property type="entry name" value="IGc2"/>
    <property type="match status" value="3"/>
</dbReference>
<dbReference type="SMART" id="SM00409">
    <property type="entry name" value="IG"/>
    <property type="match status" value="3"/>
</dbReference>
<dbReference type="Gene3D" id="2.60.40.10">
    <property type="entry name" value="Immunoglobulins"/>
    <property type="match status" value="3"/>
</dbReference>
<dbReference type="PANTHER" id="PTHR12231:SF105">
    <property type="entry name" value="LACHESIN-LIKE PROTEIN"/>
    <property type="match status" value="1"/>
</dbReference>
<dbReference type="InterPro" id="IPR013098">
    <property type="entry name" value="Ig_I-set"/>
</dbReference>
<dbReference type="InterPro" id="IPR007110">
    <property type="entry name" value="Ig-like_dom"/>
</dbReference>
<evidence type="ECO:0000256" key="5">
    <source>
        <dbReference type="ARBA" id="ARBA00023136"/>
    </source>
</evidence>
<feature type="compositionally biased region" description="Low complexity" evidence="9">
    <location>
        <begin position="21"/>
        <end position="37"/>
    </location>
</feature>
<evidence type="ECO:0000256" key="9">
    <source>
        <dbReference type="SAM" id="MobiDB-lite"/>
    </source>
</evidence>
<dbReference type="InterPro" id="IPR013106">
    <property type="entry name" value="Ig_V-set"/>
</dbReference>
<evidence type="ECO:0000313" key="12">
    <source>
        <dbReference type="Proteomes" id="UP001487740"/>
    </source>
</evidence>
<gene>
    <name evidence="11" type="ORF">O3P69_016413</name>
</gene>
<evidence type="ECO:0000256" key="2">
    <source>
        <dbReference type="ARBA" id="ARBA00022475"/>
    </source>
</evidence>
<keyword evidence="2" id="KW-1003">Cell membrane</keyword>
<name>A0AAW0TDW2_SCYPA</name>
<dbReference type="Proteomes" id="UP001487740">
    <property type="component" value="Unassembled WGS sequence"/>
</dbReference>
<feature type="domain" description="Ig-like" evidence="10">
    <location>
        <begin position="221"/>
        <end position="315"/>
    </location>
</feature>
<keyword evidence="4" id="KW-0677">Repeat</keyword>
<feature type="region of interest" description="Disordered" evidence="9">
    <location>
        <begin position="608"/>
        <end position="636"/>
    </location>
</feature>
<dbReference type="Pfam" id="PF07679">
    <property type="entry name" value="I-set"/>
    <property type="match status" value="2"/>
</dbReference>
<dbReference type="InterPro" id="IPR003598">
    <property type="entry name" value="Ig_sub2"/>
</dbReference>
<dbReference type="SUPFAM" id="SSF48726">
    <property type="entry name" value="Immunoglobulin"/>
    <property type="match status" value="3"/>
</dbReference>
<dbReference type="EMBL" id="JARAKH010000032">
    <property type="protein sequence ID" value="KAK8385617.1"/>
    <property type="molecule type" value="Genomic_DNA"/>
</dbReference>
<evidence type="ECO:0000256" key="4">
    <source>
        <dbReference type="ARBA" id="ARBA00022737"/>
    </source>
</evidence>
<keyword evidence="7" id="KW-0325">Glycoprotein</keyword>
<feature type="compositionally biased region" description="Basic and acidic residues" evidence="9">
    <location>
        <begin position="39"/>
        <end position="52"/>
    </location>
</feature>
<dbReference type="GO" id="GO:0043005">
    <property type="term" value="C:neuron projection"/>
    <property type="evidence" value="ECO:0007669"/>
    <property type="project" value="TreeGrafter"/>
</dbReference>
<dbReference type="FunFam" id="2.60.40.10:FF:000032">
    <property type="entry name" value="palladin isoform X1"/>
    <property type="match status" value="1"/>
</dbReference>
<feature type="domain" description="Ig-like" evidence="10">
    <location>
        <begin position="323"/>
        <end position="413"/>
    </location>
</feature>
<proteinExistence type="predicted"/>
<dbReference type="GO" id="GO:0005886">
    <property type="term" value="C:plasma membrane"/>
    <property type="evidence" value="ECO:0007669"/>
    <property type="project" value="UniProtKB-SubCell"/>
</dbReference>
<dbReference type="InterPro" id="IPR036179">
    <property type="entry name" value="Ig-like_dom_sf"/>
</dbReference>
<accession>A0AAW0TDW2</accession>
<evidence type="ECO:0000313" key="11">
    <source>
        <dbReference type="EMBL" id="KAK8385617.1"/>
    </source>
</evidence>
<keyword evidence="12" id="KW-1185">Reference proteome</keyword>
<feature type="compositionally biased region" description="Acidic residues" evidence="9">
    <location>
        <begin position="53"/>
        <end position="65"/>
    </location>
</feature>
<keyword evidence="5" id="KW-0472">Membrane</keyword>
<dbReference type="InterPro" id="IPR051170">
    <property type="entry name" value="Neural/epithelial_adhesion"/>
</dbReference>
<dbReference type="FunFam" id="2.60.40.10:FF:000328">
    <property type="entry name" value="CLUMA_CG000981, isoform A"/>
    <property type="match status" value="1"/>
</dbReference>
<dbReference type="PANTHER" id="PTHR12231">
    <property type="entry name" value="CTX-RELATED TYPE I TRANSMEMBRANE PROTEIN"/>
    <property type="match status" value="1"/>
</dbReference>
<evidence type="ECO:0000256" key="3">
    <source>
        <dbReference type="ARBA" id="ARBA00022729"/>
    </source>
</evidence>
<organism evidence="11 12">
    <name type="scientific">Scylla paramamosain</name>
    <name type="common">Mud crab</name>
    <dbReference type="NCBI Taxonomy" id="85552"/>
    <lineage>
        <taxon>Eukaryota</taxon>
        <taxon>Metazoa</taxon>
        <taxon>Ecdysozoa</taxon>
        <taxon>Arthropoda</taxon>
        <taxon>Crustacea</taxon>
        <taxon>Multicrustacea</taxon>
        <taxon>Malacostraca</taxon>
        <taxon>Eumalacostraca</taxon>
        <taxon>Eucarida</taxon>
        <taxon>Decapoda</taxon>
        <taxon>Pleocyemata</taxon>
        <taxon>Brachyura</taxon>
        <taxon>Eubrachyura</taxon>
        <taxon>Portunoidea</taxon>
        <taxon>Portunidae</taxon>
        <taxon>Portuninae</taxon>
        <taxon>Scylla</taxon>
    </lineage>
</organism>
<keyword evidence="3" id="KW-0732">Signal</keyword>
<dbReference type="AlphaFoldDB" id="A0AAW0TDW2"/>